<evidence type="ECO:0000313" key="1">
    <source>
        <dbReference type="EMBL" id="KAK4360192.1"/>
    </source>
</evidence>
<comment type="caution">
    <text evidence="1">The sequence shown here is derived from an EMBL/GenBank/DDBJ whole genome shotgun (WGS) entry which is preliminary data.</text>
</comment>
<sequence>MLEFEVRREFMMEIEVAMWGGDRFASLIFPPKLPFLKQQADAMSLQRCAVEPKVSTLQHVPKNQSAEAEILLVQPTLRHGLRRDSRILLVRIILCVGYCHSWDRICNKVVSLAVDGHITCESIGQLLTCNTQEYLFGLPNHVMVLQLVFWYSIRITHVLGLLVTSLVNQNAI</sequence>
<accession>A0AAE1RYW8</accession>
<dbReference type="AlphaFoldDB" id="A0AAE1RYW8"/>
<organism evidence="1 2">
    <name type="scientific">Anisodus tanguticus</name>
    <dbReference type="NCBI Taxonomy" id="243964"/>
    <lineage>
        <taxon>Eukaryota</taxon>
        <taxon>Viridiplantae</taxon>
        <taxon>Streptophyta</taxon>
        <taxon>Embryophyta</taxon>
        <taxon>Tracheophyta</taxon>
        <taxon>Spermatophyta</taxon>
        <taxon>Magnoliopsida</taxon>
        <taxon>eudicotyledons</taxon>
        <taxon>Gunneridae</taxon>
        <taxon>Pentapetalae</taxon>
        <taxon>asterids</taxon>
        <taxon>lamiids</taxon>
        <taxon>Solanales</taxon>
        <taxon>Solanaceae</taxon>
        <taxon>Solanoideae</taxon>
        <taxon>Hyoscyameae</taxon>
        <taxon>Anisodus</taxon>
    </lineage>
</organism>
<name>A0AAE1RYW8_9SOLA</name>
<keyword evidence="2" id="KW-1185">Reference proteome</keyword>
<dbReference type="EMBL" id="JAVYJV010000010">
    <property type="protein sequence ID" value="KAK4360192.1"/>
    <property type="molecule type" value="Genomic_DNA"/>
</dbReference>
<reference evidence="1" key="1">
    <citation type="submission" date="2023-12" db="EMBL/GenBank/DDBJ databases">
        <title>Genome assembly of Anisodus tanguticus.</title>
        <authorList>
            <person name="Wang Y.-J."/>
        </authorList>
    </citation>
    <scope>NUCLEOTIDE SEQUENCE</scope>
    <source>
        <strain evidence="1">KB-2021</strain>
        <tissue evidence="1">Leaf</tissue>
    </source>
</reference>
<gene>
    <name evidence="1" type="ORF">RND71_019144</name>
</gene>
<protein>
    <submittedName>
        <fullName evidence="1">Uncharacterized protein</fullName>
    </submittedName>
</protein>
<proteinExistence type="predicted"/>
<evidence type="ECO:0000313" key="2">
    <source>
        <dbReference type="Proteomes" id="UP001291623"/>
    </source>
</evidence>
<dbReference type="Proteomes" id="UP001291623">
    <property type="component" value="Unassembled WGS sequence"/>
</dbReference>